<evidence type="ECO:0000259" key="1">
    <source>
        <dbReference type="Pfam" id="PF14267"/>
    </source>
</evidence>
<dbReference type="InterPro" id="IPR025579">
    <property type="entry name" value="DUF4357"/>
</dbReference>
<organism evidence="2">
    <name type="scientific">Mycoplasma feriruminatoris</name>
    <dbReference type="NCBI Taxonomy" id="1179777"/>
    <lineage>
        <taxon>Bacteria</taxon>
        <taxon>Bacillati</taxon>
        <taxon>Mycoplasmatota</taxon>
        <taxon>Mollicutes</taxon>
        <taxon>Mycoplasmataceae</taxon>
        <taxon>Mycoplasma</taxon>
    </lineage>
</organism>
<protein>
    <recommendedName>
        <fullName evidence="1">DUF4357 domain-containing protein</fullName>
    </recommendedName>
</protein>
<gene>
    <name evidence="2" type="ORF">MF5292_00808</name>
</gene>
<name>A0A654IB22_9MOLU</name>
<accession>A0A654IB22</accession>
<evidence type="ECO:0000313" key="2">
    <source>
        <dbReference type="EMBL" id="VZK65630.1"/>
    </source>
</evidence>
<sequence length="191" mass="22432">MQIRTKEANFDYFKNMFKSIKEKRDNLISNQKIINQILQEDQEFNSSSYASAFVLGRSSNGITEWIACKQIPDLSNLLLKSKDLNKNTLYKIYKNRRNDKDKKIIAFCKKVDEQKFVVLKNSNIEMIKANHFKTKLPQIHNFRKEYIKDGFIVDYKFLKDVEFKSLSSASAIVLGRSSNNNIDWKSNNKKQ</sequence>
<dbReference type="AlphaFoldDB" id="A0A654IB22"/>
<dbReference type="Pfam" id="PF14267">
    <property type="entry name" value="DUF4357"/>
    <property type="match status" value="1"/>
</dbReference>
<proteinExistence type="predicted"/>
<reference evidence="2" key="1">
    <citation type="submission" date="2019-11" db="EMBL/GenBank/DDBJ databases">
        <authorList>
            <person name="Falquet L."/>
            <person name="Falquet L."/>
        </authorList>
    </citation>
    <scope>NUCLEOTIDE SEQUENCE</scope>
    <source>
        <strain evidence="2">G5813/1+2</strain>
    </source>
</reference>
<feature type="domain" description="DUF4357" evidence="1">
    <location>
        <begin position="24"/>
        <end position="65"/>
    </location>
</feature>
<dbReference type="EMBL" id="LR738858">
    <property type="protein sequence ID" value="VZK65630.1"/>
    <property type="molecule type" value="Genomic_DNA"/>
</dbReference>